<comment type="caution">
    <text evidence="7">The sequence shown here is derived from an EMBL/GenBank/DDBJ whole genome shotgun (WGS) entry which is preliminary data.</text>
</comment>
<dbReference type="InterPro" id="IPR005467">
    <property type="entry name" value="His_kinase_dom"/>
</dbReference>
<proteinExistence type="predicted"/>
<dbReference type="InterPro" id="IPR050736">
    <property type="entry name" value="Sensor_HK_Regulatory"/>
</dbReference>
<feature type="domain" description="Histidine kinase" evidence="6">
    <location>
        <begin position="1"/>
        <end position="185"/>
    </location>
</feature>
<evidence type="ECO:0000256" key="2">
    <source>
        <dbReference type="ARBA" id="ARBA00012438"/>
    </source>
</evidence>
<dbReference type="InterPro" id="IPR003594">
    <property type="entry name" value="HATPase_dom"/>
</dbReference>
<comment type="catalytic activity">
    <reaction evidence="1">
        <text>ATP + protein L-histidine = ADP + protein N-phospho-L-histidine.</text>
        <dbReference type="EC" id="2.7.13.3"/>
    </reaction>
</comment>
<dbReference type="PANTHER" id="PTHR43711:SF1">
    <property type="entry name" value="HISTIDINE KINASE 1"/>
    <property type="match status" value="1"/>
</dbReference>
<dbReference type="GO" id="GO:0016301">
    <property type="term" value="F:kinase activity"/>
    <property type="evidence" value="ECO:0007669"/>
    <property type="project" value="UniProtKB-KW"/>
</dbReference>
<dbReference type="SMART" id="SM00387">
    <property type="entry name" value="HATPase_c"/>
    <property type="match status" value="1"/>
</dbReference>
<keyword evidence="8" id="KW-1185">Reference proteome</keyword>
<evidence type="ECO:0000259" key="6">
    <source>
        <dbReference type="PROSITE" id="PS50109"/>
    </source>
</evidence>
<evidence type="ECO:0000256" key="5">
    <source>
        <dbReference type="ARBA" id="ARBA00023012"/>
    </source>
</evidence>
<sequence>MTKLAERALRQGARLRRLNDDLLSVARVHTGQLPLELAAVDLGALVRDVVEQFKLQMSQARCSVSIRDSAPVVGSWDPARIEQIVVNLLSNAVKFGAGKPIEIFIEEEAGIARLTIKDHGIGIEPAQQGRIFERFARAVPSRYYGGLGLGLYLSRKLAEAHGGSIHVQSEPSAGATFIVELPVAGPITTGRGEG</sequence>
<keyword evidence="5" id="KW-0902">Two-component regulatory system</keyword>
<evidence type="ECO:0000256" key="1">
    <source>
        <dbReference type="ARBA" id="ARBA00000085"/>
    </source>
</evidence>
<dbReference type="Pfam" id="PF02518">
    <property type="entry name" value="HATPase_c"/>
    <property type="match status" value="1"/>
</dbReference>
<dbReference type="EC" id="2.7.13.3" evidence="2"/>
<keyword evidence="3" id="KW-0808">Transferase</keyword>
<gene>
    <name evidence="7" type="ORF">POL67_41750</name>
</gene>
<dbReference type="PANTHER" id="PTHR43711">
    <property type="entry name" value="TWO-COMPONENT HISTIDINE KINASE"/>
    <property type="match status" value="1"/>
</dbReference>
<dbReference type="Gene3D" id="3.30.565.10">
    <property type="entry name" value="Histidine kinase-like ATPase, C-terminal domain"/>
    <property type="match status" value="1"/>
</dbReference>
<reference evidence="7 8" key="1">
    <citation type="submission" date="2022-11" db="EMBL/GenBank/DDBJ databases">
        <title>Minimal conservation of predation-associated metabolite biosynthetic gene clusters underscores biosynthetic potential of Myxococcota including descriptions for ten novel species: Archangium lansinium sp. nov., Myxococcus landrumus sp. nov., Nannocystis bai.</title>
        <authorList>
            <person name="Ahearne A."/>
            <person name="Stevens C."/>
            <person name="Dowd S."/>
        </authorList>
    </citation>
    <scope>NUCLEOTIDE SEQUENCE [LARGE SCALE GENOMIC DNA]</scope>
    <source>
        <strain evidence="7 8">RJM3</strain>
    </source>
</reference>
<dbReference type="InterPro" id="IPR036890">
    <property type="entry name" value="HATPase_C_sf"/>
</dbReference>
<dbReference type="Proteomes" id="UP001221411">
    <property type="component" value="Unassembled WGS sequence"/>
</dbReference>
<dbReference type="EMBL" id="JAQNDO010000001">
    <property type="protein sequence ID" value="MDC0747929.1"/>
    <property type="molecule type" value="Genomic_DNA"/>
</dbReference>
<dbReference type="CDD" id="cd00075">
    <property type="entry name" value="HATPase"/>
    <property type="match status" value="1"/>
</dbReference>
<evidence type="ECO:0000313" key="7">
    <source>
        <dbReference type="EMBL" id="MDC0747929.1"/>
    </source>
</evidence>
<organism evidence="7 8">
    <name type="scientific">Polyangium mundeleinium</name>
    <dbReference type="NCBI Taxonomy" id="2995306"/>
    <lineage>
        <taxon>Bacteria</taxon>
        <taxon>Pseudomonadati</taxon>
        <taxon>Myxococcota</taxon>
        <taxon>Polyangia</taxon>
        <taxon>Polyangiales</taxon>
        <taxon>Polyangiaceae</taxon>
        <taxon>Polyangium</taxon>
    </lineage>
</organism>
<protein>
    <recommendedName>
        <fullName evidence="2">histidine kinase</fullName>
        <ecNumber evidence="2">2.7.13.3</ecNumber>
    </recommendedName>
</protein>
<accession>A0ABT5F2U9</accession>
<dbReference type="InterPro" id="IPR004358">
    <property type="entry name" value="Sig_transdc_His_kin-like_C"/>
</dbReference>
<dbReference type="PRINTS" id="PR00344">
    <property type="entry name" value="BCTRLSENSOR"/>
</dbReference>
<evidence type="ECO:0000256" key="4">
    <source>
        <dbReference type="ARBA" id="ARBA00022777"/>
    </source>
</evidence>
<dbReference type="RefSeq" id="WP_271926658.1">
    <property type="nucleotide sequence ID" value="NZ_JAQNDO010000001.1"/>
</dbReference>
<dbReference type="SUPFAM" id="SSF55874">
    <property type="entry name" value="ATPase domain of HSP90 chaperone/DNA topoisomerase II/histidine kinase"/>
    <property type="match status" value="1"/>
</dbReference>
<dbReference type="PROSITE" id="PS50109">
    <property type="entry name" value="HIS_KIN"/>
    <property type="match status" value="1"/>
</dbReference>
<evidence type="ECO:0000313" key="8">
    <source>
        <dbReference type="Proteomes" id="UP001221411"/>
    </source>
</evidence>
<name>A0ABT5F2U9_9BACT</name>
<keyword evidence="4 7" id="KW-0418">Kinase</keyword>
<evidence type="ECO:0000256" key="3">
    <source>
        <dbReference type="ARBA" id="ARBA00022679"/>
    </source>
</evidence>